<gene>
    <name evidence="1" type="ORF">F2P81_010907</name>
</gene>
<protein>
    <submittedName>
        <fullName evidence="1">Uncharacterized protein</fullName>
    </submittedName>
</protein>
<comment type="caution">
    <text evidence="1">The sequence shown here is derived from an EMBL/GenBank/DDBJ whole genome shotgun (WGS) entry which is preliminary data.</text>
</comment>
<evidence type="ECO:0000313" key="2">
    <source>
        <dbReference type="Proteomes" id="UP000438429"/>
    </source>
</evidence>
<proteinExistence type="predicted"/>
<evidence type="ECO:0000313" key="1">
    <source>
        <dbReference type="EMBL" id="KAF0038033.1"/>
    </source>
</evidence>
<organism evidence="1 2">
    <name type="scientific">Scophthalmus maximus</name>
    <name type="common">Turbot</name>
    <name type="synonym">Psetta maxima</name>
    <dbReference type="NCBI Taxonomy" id="52904"/>
    <lineage>
        <taxon>Eukaryota</taxon>
        <taxon>Metazoa</taxon>
        <taxon>Chordata</taxon>
        <taxon>Craniata</taxon>
        <taxon>Vertebrata</taxon>
        <taxon>Euteleostomi</taxon>
        <taxon>Actinopterygii</taxon>
        <taxon>Neopterygii</taxon>
        <taxon>Teleostei</taxon>
        <taxon>Neoteleostei</taxon>
        <taxon>Acanthomorphata</taxon>
        <taxon>Carangaria</taxon>
        <taxon>Pleuronectiformes</taxon>
        <taxon>Pleuronectoidei</taxon>
        <taxon>Scophthalmidae</taxon>
        <taxon>Scophthalmus</taxon>
    </lineage>
</organism>
<reference evidence="1 2" key="1">
    <citation type="submission" date="2019-06" db="EMBL/GenBank/DDBJ databases">
        <title>Draft genomes of female and male turbot (Scophthalmus maximus).</title>
        <authorList>
            <person name="Xu H."/>
            <person name="Xu X.-W."/>
            <person name="Shao C."/>
            <person name="Chen S."/>
        </authorList>
    </citation>
    <scope>NUCLEOTIDE SEQUENCE [LARGE SCALE GENOMIC DNA]</scope>
    <source>
        <strain evidence="1">Ysfricsl-2016a</strain>
        <tissue evidence="1">Blood</tissue>
    </source>
</reference>
<dbReference type="EMBL" id="VEVO01000009">
    <property type="protein sequence ID" value="KAF0038033.1"/>
    <property type="molecule type" value="Genomic_DNA"/>
</dbReference>
<dbReference type="Proteomes" id="UP000438429">
    <property type="component" value="Unassembled WGS sequence"/>
</dbReference>
<name>A0A6A4SVV3_SCOMX</name>
<accession>A0A6A4SVV3</accession>
<sequence length="154" mass="17046">MASSEGTNKSNTVQAVLLIHRPVTPLQLYIQFIQTPSLVLAPSLGASPVPVNLTYKTLKDLNCMYGRNRGSKVVLFKMIGTKSPSEFLNQDLGSRCKGYNVLTGQYSEEDLIVPHKAEVMNGSREYDCSFSAVIQNSIRVQCFVSILNANWDDL</sequence>
<dbReference type="AlphaFoldDB" id="A0A6A4SVV3"/>